<dbReference type="InterPro" id="IPR011047">
    <property type="entry name" value="Quinoprotein_ADH-like_sf"/>
</dbReference>
<keyword evidence="4" id="KW-1185">Reference proteome</keyword>
<dbReference type="InterPro" id="IPR002372">
    <property type="entry name" value="PQQ_rpt_dom"/>
</dbReference>
<evidence type="ECO:0000259" key="1">
    <source>
        <dbReference type="Pfam" id="PF13360"/>
    </source>
</evidence>
<proteinExistence type="predicted"/>
<dbReference type="Proteomes" id="UP001320972">
    <property type="component" value="Unassembled WGS sequence"/>
</dbReference>
<dbReference type="EMBL" id="JAOPKB010000004">
    <property type="protein sequence ID" value="MCU4972892.1"/>
    <property type="molecule type" value="Genomic_DNA"/>
</dbReference>
<dbReference type="InterPro" id="IPR015943">
    <property type="entry name" value="WD40/YVTN_repeat-like_dom_sf"/>
</dbReference>
<name>A0AAP3E2M5_9EURY</name>
<evidence type="ECO:0000313" key="3">
    <source>
        <dbReference type="EMBL" id="MCU4972892.1"/>
    </source>
</evidence>
<gene>
    <name evidence="3" type="ORF">OB955_09070</name>
    <name evidence="2" type="ORF">OB960_15720</name>
</gene>
<dbReference type="Proteomes" id="UP001321018">
    <property type="component" value="Unassembled WGS sequence"/>
</dbReference>
<dbReference type="Pfam" id="PF13360">
    <property type="entry name" value="PQQ_2"/>
    <property type="match status" value="3"/>
</dbReference>
<dbReference type="PANTHER" id="PTHR34512:SF30">
    <property type="entry name" value="OUTER MEMBRANE PROTEIN ASSEMBLY FACTOR BAMB"/>
    <property type="match status" value="1"/>
</dbReference>
<dbReference type="Gene3D" id="2.40.10.480">
    <property type="match status" value="1"/>
</dbReference>
<dbReference type="PANTHER" id="PTHR34512">
    <property type="entry name" value="CELL SURFACE PROTEIN"/>
    <property type="match status" value="1"/>
</dbReference>
<dbReference type="Gene3D" id="2.130.10.10">
    <property type="entry name" value="YVTN repeat-like/Quinoprotein amine dehydrogenase"/>
    <property type="match status" value="2"/>
</dbReference>
<protein>
    <submittedName>
        <fullName evidence="2">PQQ-binding-like beta-propeller repeat protein</fullName>
    </submittedName>
</protein>
<dbReference type="RefSeq" id="WP_338004651.1">
    <property type="nucleotide sequence ID" value="NZ_JAOPKA010000011.1"/>
</dbReference>
<evidence type="ECO:0000313" key="5">
    <source>
        <dbReference type="Proteomes" id="UP001321018"/>
    </source>
</evidence>
<comment type="caution">
    <text evidence="2">The sequence shown here is derived from an EMBL/GenBank/DDBJ whole genome shotgun (WGS) entry which is preliminary data.</text>
</comment>
<evidence type="ECO:0000313" key="4">
    <source>
        <dbReference type="Proteomes" id="UP001320972"/>
    </source>
</evidence>
<dbReference type="SMART" id="SM00564">
    <property type="entry name" value="PQQ"/>
    <property type="match status" value="6"/>
</dbReference>
<sequence length="452" mass="49451">MAGPPDSRRTASDDGRQTRRSILRRAGAVGTLGLGGLAGCVSLQPPQTYDLTQDGFDPEILPYDETYPPDEAVTMFRGGLRRLGYYPDQTVPDAVTVDWQFPINEVGHTAAKSTPRPTPDGETILIAADTGRVHAVTPEGEERWTAQTKAVHLGIHGTPAIAHGVAYIGGYDGRLYAFDVETGDEKWRTARLGGSIAIGSSPAYWNGIIYVVAEYSNPDAGTMWAIDAETGQPLWSDDRLWGMPHPSTAIDPERERMITASNDGVCYCWEFPSLEFAWEFQTGGEIKGTTPLYDGSVFLGSWDNSFYRVSLEDGTEEWSFETGNIVMSNAAIDPDAGVVYVGSSDRYVYALDTDTGEELWSTNVGGSVIGSLIVTAETVLVGSYDTHLYALDKETGDERWRVENQGHVTSGAFPHDGRIYYAERGVFSNYWDDDEETVLETPGNAYCLVPDE</sequence>
<dbReference type="InterPro" id="IPR018391">
    <property type="entry name" value="PQQ_b-propeller_rpt"/>
</dbReference>
<accession>A0AAP3E2M5</accession>
<dbReference type="EMBL" id="JAOPKA010000011">
    <property type="protein sequence ID" value="MCU4742836.1"/>
    <property type="molecule type" value="Genomic_DNA"/>
</dbReference>
<feature type="domain" description="Pyrrolo-quinoline quinone repeat" evidence="1">
    <location>
        <begin position="335"/>
        <end position="406"/>
    </location>
</feature>
<dbReference type="AlphaFoldDB" id="A0AAP3E2M5"/>
<feature type="domain" description="Pyrrolo-quinoline quinone repeat" evidence="1">
    <location>
        <begin position="254"/>
        <end position="323"/>
    </location>
</feature>
<evidence type="ECO:0000313" key="2">
    <source>
        <dbReference type="EMBL" id="MCU4742836.1"/>
    </source>
</evidence>
<dbReference type="SUPFAM" id="SSF50998">
    <property type="entry name" value="Quinoprotein alcohol dehydrogenase-like"/>
    <property type="match status" value="1"/>
</dbReference>
<organism evidence="2 5">
    <name type="scientific">Natronoglomus mannanivorans</name>
    <dbReference type="NCBI Taxonomy" id="2979990"/>
    <lineage>
        <taxon>Archaea</taxon>
        <taxon>Methanobacteriati</taxon>
        <taxon>Methanobacteriota</taxon>
        <taxon>Stenosarchaea group</taxon>
        <taxon>Halobacteria</taxon>
        <taxon>Halobacteriales</taxon>
        <taxon>Natrialbaceae</taxon>
        <taxon>Natronoglomus</taxon>
    </lineage>
</organism>
<reference evidence="2 4" key="1">
    <citation type="submission" date="2022-09" db="EMBL/GenBank/DDBJ databases">
        <title>Enrichment on poylsaccharides allowed isolation of novel metabolic and taxonomic groups of Haloarchaea.</title>
        <authorList>
            <person name="Sorokin D.Y."/>
            <person name="Elcheninov A.G."/>
            <person name="Khizhniak T.V."/>
            <person name="Kolganova T.V."/>
            <person name="Kublanov I.V."/>
        </authorList>
    </citation>
    <scope>NUCLEOTIDE SEQUENCE</scope>
    <source>
        <strain evidence="3 4">AArc-m2/3/4</strain>
        <strain evidence="2">AArc-xg1-1</strain>
    </source>
</reference>
<feature type="domain" description="Pyrrolo-quinoline quinone repeat" evidence="1">
    <location>
        <begin position="130"/>
        <end position="239"/>
    </location>
</feature>